<keyword evidence="2" id="KW-1003">Cell membrane</keyword>
<keyword evidence="5 8" id="KW-1133">Transmembrane helix</keyword>
<keyword evidence="3 8" id="KW-0812">Transmembrane</keyword>
<dbReference type="Pfam" id="PF18967">
    <property type="entry name" value="PycTM"/>
    <property type="match status" value="1"/>
</dbReference>
<comment type="caution">
    <text evidence="10">The sequence shown here is derived from an EMBL/GenBank/DDBJ whole genome shotgun (WGS) entry which is preliminary data.</text>
</comment>
<comment type="subcellular location">
    <subcellularLocation>
        <location evidence="1">Cell membrane</location>
    </subcellularLocation>
</comment>
<dbReference type="GO" id="GO:0005886">
    <property type="term" value="C:plasma membrane"/>
    <property type="evidence" value="ECO:0007669"/>
    <property type="project" value="UniProtKB-SubCell"/>
</dbReference>
<evidence type="ECO:0000256" key="3">
    <source>
        <dbReference type="ARBA" id="ARBA00022692"/>
    </source>
</evidence>
<keyword evidence="6" id="KW-0051">Antiviral defense</keyword>
<reference evidence="11" key="1">
    <citation type="submission" date="2013-11" db="EMBL/GenBank/DDBJ databases">
        <authorList>
            <person name="Hoang H.T."/>
            <person name="Killian M.L."/>
            <person name="Madson D.M."/>
            <person name="Arruda P.H.E."/>
            <person name="Sun D."/>
            <person name="Schwartz K.J."/>
            <person name="Yoon K."/>
        </authorList>
    </citation>
    <scope>NUCLEOTIDE SEQUENCE [LARGE SCALE GENOMIC DNA]</scope>
    <source>
        <strain evidence="11">CDK2</strain>
    </source>
</reference>
<feature type="transmembrane region" description="Helical" evidence="8">
    <location>
        <begin position="112"/>
        <end position="133"/>
    </location>
</feature>
<evidence type="ECO:0000313" key="11">
    <source>
        <dbReference type="Proteomes" id="UP000050535"/>
    </source>
</evidence>
<organism evidence="10 11">
    <name type="scientific">Halolamina pelagica</name>
    <dbReference type="NCBI Taxonomy" id="699431"/>
    <lineage>
        <taxon>Archaea</taxon>
        <taxon>Methanobacteriati</taxon>
        <taxon>Methanobacteriota</taxon>
        <taxon>Stenosarchaea group</taxon>
        <taxon>Halobacteria</taxon>
        <taxon>Halobacteriales</taxon>
        <taxon>Haloferacaceae</taxon>
    </lineage>
</organism>
<dbReference type="AlphaFoldDB" id="A0A0P7GC70"/>
<evidence type="ECO:0000259" key="9">
    <source>
        <dbReference type="Pfam" id="PF18967"/>
    </source>
</evidence>
<evidence type="ECO:0000256" key="2">
    <source>
        <dbReference type="ARBA" id="ARBA00022475"/>
    </source>
</evidence>
<feature type="domain" description="Pycsar effector protein" evidence="9">
    <location>
        <begin position="69"/>
        <end position="214"/>
    </location>
</feature>
<dbReference type="InterPro" id="IPR043760">
    <property type="entry name" value="PycTM_dom"/>
</dbReference>
<keyword evidence="11" id="KW-1185">Reference proteome</keyword>
<dbReference type="EMBL" id="LGUC01000001">
    <property type="protein sequence ID" value="KPN31506.1"/>
    <property type="molecule type" value="Genomic_DNA"/>
</dbReference>
<evidence type="ECO:0000256" key="1">
    <source>
        <dbReference type="ARBA" id="ARBA00004236"/>
    </source>
</evidence>
<protein>
    <recommendedName>
        <fullName evidence="9">Pycsar effector protein domain-containing protein</fullName>
    </recommendedName>
</protein>
<keyword evidence="7 8" id="KW-0472">Membrane</keyword>
<evidence type="ECO:0000313" key="10">
    <source>
        <dbReference type="EMBL" id="KPN31506.1"/>
    </source>
</evidence>
<evidence type="ECO:0000256" key="8">
    <source>
        <dbReference type="SAM" id="Phobius"/>
    </source>
</evidence>
<sequence length="218" mass="23818">MTPSSVSSLTSASIISKSILNCIPSLPGGLESFGPSDIMISILRYRAGIYHFSRLPTSVMSRDTRLELLTQTKDHFNHYINQADQKAAILISGHLAILGFLTNSNEMIGSNICTYLLIVFSSASILTGVITIFPRHEDGNSDTPKLGNLNWKKVAKEDSNQYIQTVLSDEIDNGLDSIAASNHALSNVLERKYYWLKVSMVGTVGTLITIISLIVGQL</sequence>
<name>A0A0P7GC70_9EURY</name>
<evidence type="ECO:0000256" key="6">
    <source>
        <dbReference type="ARBA" id="ARBA00023118"/>
    </source>
</evidence>
<keyword evidence="4" id="KW-0547">Nucleotide-binding</keyword>
<accession>A0A0P7GC70</accession>
<feature type="transmembrane region" description="Helical" evidence="8">
    <location>
        <begin position="194"/>
        <end position="215"/>
    </location>
</feature>
<dbReference type="GO" id="GO:0000166">
    <property type="term" value="F:nucleotide binding"/>
    <property type="evidence" value="ECO:0007669"/>
    <property type="project" value="UniProtKB-KW"/>
</dbReference>
<dbReference type="GO" id="GO:0051607">
    <property type="term" value="P:defense response to virus"/>
    <property type="evidence" value="ECO:0007669"/>
    <property type="project" value="UniProtKB-KW"/>
</dbReference>
<evidence type="ECO:0000256" key="7">
    <source>
        <dbReference type="ARBA" id="ARBA00023136"/>
    </source>
</evidence>
<proteinExistence type="predicted"/>
<evidence type="ECO:0000256" key="4">
    <source>
        <dbReference type="ARBA" id="ARBA00022741"/>
    </source>
</evidence>
<dbReference type="Proteomes" id="UP000050535">
    <property type="component" value="Unassembled WGS sequence"/>
</dbReference>
<evidence type="ECO:0000256" key="5">
    <source>
        <dbReference type="ARBA" id="ARBA00022989"/>
    </source>
</evidence>
<gene>
    <name evidence="10" type="ORF">SY89_02253</name>
</gene>